<gene>
    <name evidence="2" type="ORF">CEUTPL_LOCUS10783</name>
</gene>
<evidence type="ECO:0000313" key="3">
    <source>
        <dbReference type="Proteomes" id="UP001152799"/>
    </source>
</evidence>
<dbReference type="AlphaFoldDB" id="A0A9N9QH85"/>
<reference evidence="2" key="1">
    <citation type="submission" date="2022-01" db="EMBL/GenBank/DDBJ databases">
        <authorList>
            <person name="King R."/>
        </authorList>
    </citation>
    <scope>NUCLEOTIDE SEQUENCE</scope>
</reference>
<accession>A0A9N9QH85</accession>
<evidence type="ECO:0000313" key="2">
    <source>
        <dbReference type="EMBL" id="CAG9770328.1"/>
    </source>
</evidence>
<feature type="region of interest" description="Disordered" evidence="1">
    <location>
        <begin position="90"/>
        <end position="111"/>
    </location>
</feature>
<dbReference type="OrthoDB" id="9909311at2759"/>
<dbReference type="Proteomes" id="UP001152799">
    <property type="component" value="Chromosome 6"/>
</dbReference>
<keyword evidence="3" id="KW-1185">Reference proteome</keyword>
<dbReference type="EMBL" id="OU892282">
    <property type="protein sequence ID" value="CAG9770328.1"/>
    <property type="molecule type" value="Genomic_DNA"/>
</dbReference>
<name>A0A9N9QH85_9CUCU</name>
<proteinExistence type="predicted"/>
<evidence type="ECO:0000256" key="1">
    <source>
        <dbReference type="SAM" id="MobiDB-lite"/>
    </source>
</evidence>
<protein>
    <submittedName>
        <fullName evidence="2">Uncharacterized protein</fullName>
    </submittedName>
</protein>
<sequence length="111" mass="12661">MLVRRLDASIVREDSPEIPLTDALIWVSAAWKELSPEIVKNEFNRLCDSEITNYCDVKDNIPLPFLFSNTKYLDLKTYALVNEDLLTENSNPSDVQVKSEEQKLATSIKSL</sequence>
<organism evidence="2 3">
    <name type="scientific">Ceutorhynchus assimilis</name>
    <name type="common">cabbage seed weevil</name>
    <dbReference type="NCBI Taxonomy" id="467358"/>
    <lineage>
        <taxon>Eukaryota</taxon>
        <taxon>Metazoa</taxon>
        <taxon>Ecdysozoa</taxon>
        <taxon>Arthropoda</taxon>
        <taxon>Hexapoda</taxon>
        <taxon>Insecta</taxon>
        <taxon>Pterygota</taxon>
        <taxon>Neoptera</taxon>
        <taxon>Endopterygota</taxon>
        <taxon>Coleoptera</taxon>
        <taxon>Polyphaga</taxon>
        <taxon>Cucujiformia</taxon>
        <taxon>Curculionidae</taxon>
        <taxon>Ceutorhynchinae</taxon>
        <taxon>Ceutorhynchus</taxon>
    </lineage>
</organism>